<evidence type="ECO:0000313" key="2">
    <source>
        <dbReference type="Proteomes" id="UP000007437"/>
    </source>
</evidence>
<protein>
    <submittedName>
        <fullName evidence="1">Uncharacterized protein</fullName>
    </submittedName>
</protein>
<reference evidence="1 2" key="1">
    <citation type="journal article" date="2011" name="J. Bacteriol.">
        <title>Complete genome sequence of Burkholderia rhizoxinica, an endosymbiont of Rhizopus microsporus.</title>
        <authorList>
            <person name="Lackner G."/>
            <person name="Moebius N."/>
            <person name="Partida-Martinez L."/>
            <person name="Hertweck C."/>
        </authorList>
    </citation>
    <scope>NUCLEOTIDE SEQUENCE [LARGE SCALE GENOMIC DNA]</scope>
    <source>
        <strain evidence="2">DSM 19002 / CIP 109453 / HKI 454</strain>
    </source>
</reference>
<gene>
    <name evidence="1" type="ordered locus">RBRH_04122</name>
</gene>
<organism evidence="1 2">
    <name type="scientific">Mycetohabitans rhizoxinica (strain DSM 19002 / CIP 109453 / HKI 454)</name>
    <name type="common">Paraburkholderia rhizoxinica</name>
    <dbReference type="NCBI Taxonomy" id="882378"/>
    <lineage>
        <taxon>Bacteria</taxon>
        <taxon>Pseudomonadati</taxon>
        <taxon>Pseudomonadota</taxon>
        <taxon>Betaproteobacteria</taxon>
        <taxon>Burkholderiales</taxon>
        <taxon>Burkholderiaceae</taxon>
        <taxon>Mycetohabitans</taxon>
    </lineage>
</organism>
<dbReference type="AlphaFoldDB" id="E5ASP7"/>
<dbReference type="HOGENOM" id="CLU_3381035_0_0_4"/>
<sequence length="33" mass="3649">MGSYAAAKAQIPQLARLCRDNEKMLSQLLNSRA</sequence>
<evidence type="ECO:0000313" key="1">
    <source>
        <dbReference type="EMBL" id="CBW75629.1"/>
    </source>
</evidence>
<dbReference type="KEGG" id="brh:RBRH_04122"/>
<dbReference type="Proteomes" id="UP000007437">
    <property type="component" value="Chromosome"/>
</dbReference>
<name>E5ASP7_MYCRK</name>
<proteinExistence type="predicted"/>
<accession>E5ASP7</accession>
<dbReference type="EMBL" id="FR687359">
    <property type="protein sequence ID" value="CBW75629.1"/>
    <property type="molecule type" value="Genomic_DNA"/>
</dbReference>